<dbReference type="InterPro" id="IPR036397">
    <property type="entry name" value="RNaseH_sf"/>
</dbReference>
<keyword evidence="3 7" id="KW-0269">Exonuclease</keyword>
<dbReference type="GO" id="GO:0006259">
    <property type="term" value="P:DNA metabolic process"/>
    <property type="evidence" value="ECO:0007669"/>
    <property type="project" value="UniProtKB-ARBA"/>
</dbReference>
<feature type="domain" description="Exonuclease" evidence="6">
    <location>
        <begin position="20"/>
        <end position="194"/>
    </location>
</feature>
<evidence type="ECO:0000313" key="7">
    <source>
        <dbReference type="EMBL" id="KAA5605910.1"/>
    </source>
</evidence>
<evidence type="ECO:0000256" key="5">
    <source>
        <dbReference type="ARBA" id="ARBA00026073"/>
    </source>
</evidence>
<dbReference type="GO" id="GO:0008408">
    <property type="term" value="F:3'-5' exonuclease activity"/>
    <property type="evidence" value="ECO:0007669"/>
    <property type="project" value="TreeGrafter"/>
</dbReference>
<dbReference type="FunFam" id="3.30.420.10:FF:000045">
    <property type="entry name" value="3'-5' exonuclease DinG"/>
    <property type="match status" value="1"/>
</dbReference>
<dbReference type="EMBL" id="VWPJ01000007">
    <property type="protein sequence ID" value="KAA5605910.1"/>
    <property type="molecule type" value="Genomic_DNA"/>
</dbReference>
<protein>
    <submittedName>
        <fullName evidence="7">3'-5' exonuclease</fullName>
    </submittedName>
</protein>
<evidence type="ECO:0000313" key="8">
    <source>
        <dbReference type="Proteomes" id="UP000324065"/>
    </source>
</evidence>
<sequence length="206" mass="23157">MRDYYREDYPTLDTAWCDMDFLAIDLETSGLDPNTDEILSVGFVPIRRGAVHLAEARHMLVRPTRPIPERTAIIHGLLDGTLENAPPLDAVMPEVLKAMSALVPVAHHAPVERAFLSNACKMLYGQPLVVPYVDTLRLERRVLERRQEAISNGVLRLNAARQRYNLPRYRAHNAMVDAIASAELFLAQVAHMDTKKPPRLDEISVG</sequence>
<dbReference type="SUPFAM" id="SSF53098">
    <property type="entry name" value="Ribonuclease H-like"/>
    <property type="match status" value="1"/>
</dbReference>
<dbReference type="PANTHER" id="PTHR30231">
    <property type="entry name" value="DNA POLYMERASE III SUBUNIT EPSILON"/>
    <property type="match status" value="1"/>
</dbReference>
<comment type="caution">
    <text evidence="7">The sequence shown here is derived from an EMBL/GenBank/DDBJ whole genome shotgun (WGS) entry which is preliminary data.</text>
</comment>
<keyword evidence="2" id="KW-0378">Hydrolase</keyword>
<dbReference type="Proteomes" id="UP000324065">
    <property type="component" value="Unassembled WGS sequence"/>
</dbReference>
<dbReference type="InterPro" id="IPR012337">
    <property type="entry name" value="RNaseH-like_sf"/>
</dbReference>
<dbReference type="CDD" id="cd06127">
    <property type="entry name" value="DEDDh"/>
    <property type="match status" value="1"/>
</dbReference>
<gene>
    <name evidence="7" type="ORF">F1188_09450</name>
</gene>
<dbReference type="AlphaFoldDB" id="A0A5M6IC99"/>
<keyword evidence="8" id="KW-1185">Reference proteome</keyword>
<keyword evidence="1" id="KW-0540">Nuclease</keyword>
<comment type="function">
    <text evidence="4">DNA polymerase III is a complex, multichain enzyme responsible for most of the replicative synthesis in bacteria. The epsilon subunit contain the editing function and is a proofreading 3'-5' exonuclease.</text>
</comment>
<accession>A0A5M6IC99</accession>
<dbReference type="Gene3D" id="3.30.420.10">
    <property type="entry name" value="Ribonuclease H-like superfamily/Ribonuclease H"/>
    <property type="match status" value="1"/>
</dbReference>
<dbReference type="SMART" id="SM00479">
    <property type="entry name" value="EXOIII"/>
    <property type="match status" value="1"/>
</dbReference>
<organism evidence="7 8">
    <name type="scientific">Roseospira marina</name>
    <dbReference type="NCBI Taxonomy" id="140057"/>
    <lineage>
        <taxon>Bacteria</taxon>
        <taxon>Pseudomonadati</taxon>
        <taxon>Pseudomonadota</taxon>
        <taxon>Alphaproteobacteria</taxon>
        <taxon>Rhodospirillales</taxon>
        <taxon>Rhodospirillaceae</taxon>
        <taxon>Roseospira</taxon>
    </lineage>
</organism>
<dbReference type="GO" id="GO:0003676">
    <property type="term" value="F:nucleic acid binding"/>
    <property type="evidence" value="ECO:0007669"/>
    <property type="project" value="InterPro"/>
</dbReference>
<evidence type="ECO:0000256" key="4">
    <source>
        <dbReference type="ARBA" id="ARBA00025483"/>
    </source>
</evidence>
<dbReference type="PANTHER" id="PTHR30231:SF4">
    <property type="entry name" value="PROTEIN NEN2"/>
    <property type="match status" value="1"/>
</dbReference>
<proteinExistence type="predicted"/>
<dbReference type="Pfam" id="PF00929">
    <property type="entry name" value="RNase_T"/>
    <property type="match status" value="1"/>
</dbReference>
<dbReference type="InterPro" id="IPR013520">
    <property type="entry name" value="Ribonucl_H"/>
</dbReference>
<name>A0A5M6IC99_9PROT</name>
<dbReference type="GO" id="GO:0005829">
    <property type="term" value="C:cytosol"/>
    <property type="evidence" value="ECO:0007669"/>
    <property type="project" value="TreeGrafter"/>
</dbReference>
<evidence type="ECO:0000256" key="3">
    <source>
        <dbReference type="ARBA" id="ARBA00022839"/>
    </source>
</evidence>
<dbReference type="OrthoDB" id="7427781at2"/>
<evidence type="ECO:0000256" key="1">
    <source>
        <dbReference type="ARBA" id="ARBA00022722"/>
    </source>
</evidence>
<evidence type="ECO:0000256" key="2">
    <source>
        <dbReference type="ARBA" id="ARBA00022801"/>
    </source>
</evidence>
<reference evidence="7 8" key="1">
    <citation type="submission" date="2019-09" db="EMBL/GenBank/DDBJ databases">
        <title>Genome sequence of Roseospira marina, one of the more divergent members of the non-sulfur purple photosynthetic bacterial family, the Rhodospirillaceae.</title>
        <authorList>
            <person name="Meyer T."/>
            <person name="Kyndt J."/>
        </authorList>
    </citation>
    <scope>NUCLEOTIDE SEQUENCE [LARGE SCALE GENOMIC DNA]</scope>
    <source>
        <strain evidence="7 8">DSM 15113</strain>
    </source>
</reference>
<comment type="subunit">
    <text evidence="5">DNA polymerase III contains a core (composed of alpha, epsilon and theta chains) that associates with a tau subunit. This core dimerizes to form the POLIII' complex. PolIII' associates with the gamma complex (composed of gamma, delta, delta', psi and chi chains) and with the beta chain to form the complete DNA polymerase III complex.</text>
</comment>
<evidence type="ECO:0000259" key="6">
    <source>
        <dbReference type="SMART" id="SM00479"/>
    </source>
</evidence>